<name>A0A1I4M1Z0_9BURK</name>
<organism evidence="8 9">
    <name type="scientific">Rugamonas rubra</name>
    <dbReference type="NCBI Taxonomy" id="758825"/>
    <lineage>
        <taxon>Bacteria</taxon>
        <taxon>Pseudomonadati</taxon>
        <taxon>Pseudomonadota</taxon>
        <taxon>Betaproteobacteria</taxon>
        <taxon>Burkholderiales</taxon>
        <taxon>Oxalobacteraceae</taxon>
        <taxon>Telluria group</taxon>
        <taxon>Rugamonas</taxon>
    </lineage>
</organism>
<dbReference type="PANTHER" id="PTHR35813">
    <property type="entry name" value="INNER MEMBRANE PROTEIN YBAN"/>
    <property type="match status" value="1"/>
</dbReference>
<dbReference type="Pfam" id="PF04304">
    <property type="entry name" value="DUF454"/>
    <property type="match status" value="1"/>
</dbReference>
<evidence type="ECO:0000256" key="3">
    <source>
        <dbReference type="ARBA" id="ARBA00022989"/>
    </source>
</evidence>
<feature type="domain" description="TonB C-terminal" evidence="7">
    <location>
        <begin position="364"/>
        <end position="454"/>
    </location>
</feature>
<feature type="compositionally biased region" description="Pro residues" evidence="5">
    <location>
        <begin position="306"/>
        <end position="319"/>
    </location>
</feature>
<feature type="transmembrane region" description="Helical" evidence="6">
    <location>
        <begin position="43"/>
        <end position="71"/>
    </location>
</feature>
<feature type="compositionally biased region" description="Basic and acidic residues" evidence="5">
    <location>
        <begin position="273"/>
        <end position="283"/>
    </location>
</feature>
<feature type="region of interest" description="Disordered" evidence="5">
    <location>
        <begin position="1"/>
        <end position="24"/>
    </location>
</feature>
<gene>
    <name evidence="8" type="ORF">SAMN02982985_02201</name>
</gene>
<keyword evidence="9" id="KW-1185">Reference proteome</keyword>
<dbReference type="PANTHER" id="PTHR35813:SF1">
    <property type="entry name" value="INNER MEMBRANE PROTEIN YBAN"/>
    <property type="match status" value="1"/>
</dbReference>
<dbReference type="Pfam" id="PF03544">
    <property type="entry name" value="TonB_C"/>
    <property type="match status" value="1"/>
</dbReference>
<dbReference type="InterPro" id="IPR037682">
    <property type="entry name" value="TonB_C"/>
</dbReference>
<feature type="compositionally biased region" description="Low complexity" evidence="5">
    <location>
        <begin position="325"/>
        <end position="345"/>
    </location>
</feature>
<feature type="compositionally biased region" description="Pro residues" evidence="5">
    <location>
        <begin position="346"/>
        <end position="355"/>
    </location>
</feature>
<protein>
    <submittedName>
        <fullName evidence="8">TonB family C-terminal domain-containing protein</fullName>
    </submittedName>
</protein>
<keyword evidence="2 6" id="KW-0812">Transmembrane</keyword>
<dbReference type="EMBL" id="FOTW01000010">
    <property type="protein sequence ID" value="SFL97408.1"/>
    <property type="molecule type" value="Genomic_DNA"/>
</dbReference>
<dbReference type="InterPro" id="IPR006260">
    <property type="entry name" value="TonB/TolA_C"/>
</dbReference>
<dbReference type="Gene3D" id="3.30.1150.10">
    <property type="match status" value="1"/>
</dbReference>
<feature type="region of interest" description="Disordered" evidence="5">
    <location>
        <begin position="272"/>
        <end position="362"/>
    </location>
</feature>
<dbReference type="GO" id="GO:0005886">
    <property type="term" value="C:plasma membrane"/>
    <property type="evidence" value="ECO:0007669"/>
    <property type="project" value="TreeGrafter"/>
</dbReference>
<dbReference type="OrthoDB" id="9816293at2"/>
<dbReference type="NCBIfam" id="TIGR01352">
    <property type="entry name" value="tonB_Cterm"/>
    <property type="match status" value="1"/>
</dbReference>
<dbReference type="PROSITE" id="PS52015">
    <property type="entry name" value="TONB_CTD"/>
    <property type="match status" value="1"/>
</dbReference>
<evidence type="ECO:0000256" key="2">
    <source>
        <dbReference type="ARBA" id="ARBA00022692"/>
    </source>
</evidence>
<dbReference type="Proteomes" id="UP000199470">
    <property type="component" value="Unassembled WGS sequence"/>
</dbReference>
<dbReference type="InterPro" id="IPR007401">
    <property type="entry name" value="DUF454"/>
</dbReference>
<accession>A0A1I4M1Z0</accession>
<evidence type="ECO:0000256" key="1">
    <source>
        <dbReference type="ARBA" id="ARBA00004167"/>
    </source>
</evidence>
<comment type="subcellular location">
    <subcellularLocation>
        <location evidence="1">Membrane</location>
        <topology evidence="1">Single-pass membrane protein</topology>
    </subcellularLocation>
</comment>
<feature type="compositionally biased region" description="Low complexity" evidence="5">
    <location>
        <begin position="9"/>
        <end position="24"/>
    </location>
</feature>
<reference evidence="8 9" key="1">
    <citation type="submission" date="2016-10" db="EMBL/GenBank/DDBJ databases">
        <authorList>
            <person name="de Groot N.N."/>
        </authorList>
    </citation>
    <scope>NUCLEOTIDE SEQUENCE [LARGE SCALE GENOMIC DNA]</scope>
    <source>
        <strain evidence="8 9">ATCC 43154</strain>
    </source>
</reference>
<keyword evidence="3 6" id="KW-1133">Transmembrane helix</keyword>
<dbReference type="SUPFAM" id="SSF74653">
    <property type="entry name" value="TolA/TonB C-terminal domain"/>
    <property type="match status" value="1"/>
</dbReference>
<keyword evidence="4 6" id="KW-0472">Membrane</keyword>
<dbReference type="AlphaFoldDB" id="A0A1I4M1Z0"/>
<evidence type="ECO:0000256" key="5">
    <source>
        <dbReference type="SAM" id="MobiDB-lite"/>
    </source>
</evidence>
<dbReference type="RefSeq" id="WP_093387488.1">
    <property type="nucleotide sequence ID" value="NZ_FOTW01000010.1"/>
</dbReference>
<evidence type="ECO:0000256" key="4">
    <source>
        <dbReference type="ARBA" id="ARBA00023136"/>
    </source>
</evidence>
<dbReference type="STRING" id="758825.SAMN02982985_02201"/>
<evidence type="ECO:0000256" key="6">
    <source>
        <dbReference type="SAM" id="Phobius"/>
    </source>
</evidence>
<proteinExistence type="predicted"/>
<dbReference type="GO" id="GO:0055085">
    <property type="term" value="P:transmembrane transport"/>
    <property type="evidence" value="ECO:0007669"/>
    <property type="project" value="InterPro"/>
</dbReference>
<sequence length="454" mass="47016">MTQPPHAPGMPAAPRAPAAPATPPAGEAHAARLLRWGYTALGVLMVALGVIGALLPVMPTTIFLILALACFSRASPRLEQRLLQHPRFGAPLRQWREHRAVSKRGKRMACLGMALGFIVMCLGRPPWPAVVLVGLVELAVLVYLLRRPEGPPADAGAIDSASAGATVDVKAKAATDADAAAEPDAAANATLLAGAVSSGANSAAVGLANASTPAFTRSPRPLAAAGIVAAHCALLAWILYGHAQESHVVAAAPQAERAMMLVYLPAAAPPKPLEQRQADHVSAEAKPTPAPQQAPRETPPTLQAAPPQPKSTPLPPTADAPPVGAIASSAPRAAPPADTASLAAAPPSPALPPAPQEVRSGANSWEGKVLARMERFRRYPTAARARGEEGVVTLRCRVNRDGQVLSAAIEQSSGHPLLDQAALETLQRAAPLPRIPDERPAQLDLSIPVQFSVR</sequence>
<evidence type="ECO:0000313" key="8">
    <source>
        <dbReference type="EMBL" id="SFL97408.1"/>
    </source>
</evidence>
<evidence type="ECO:0000313" key="9">
    <source>
        <dbReference type="Proteomes" id="UP000199470"/>
    </source>
</evidence>
<evidence type="ECO:0000259" key="7">
    <source>
        <dbReference type="PROSITE" id="PS52015"/>
    </source>
</evidence>